<proteinExistence type="inferred from homology"/>
<dbReference type="PANTHER" id="PTHR33392:SF6">
    <property type="entry name" value="POLYISOPRENYL-TEICHOIC ACID--PEPTIDOGLYCAN TEICHOIC ACID TRANSFERASE TAGU"/>
    <property type="match status" value="1"/>
</dbReference>
<feature type="compositionally biased region" description="Low complexity" evidence="2">
    <location>
        <begin position="65"/>
        <end position="77"/>
    </location>
</feature>
<organism evidence="5 6">
    <name type="scientific">Clostridium porci</name>
    <dbReference type="NCBI Taxonomy" id="2605778"/>
    <lineage>
        <taxon>Bacteria</taxon>
        <taxon>Bacillati</taxon>
        <taxon>Bacillota</taxon>
        <taxon>Clostridia</taxon>
        <taxon>Eubacteriales</taxon>
        <taxon>Clostridiaceae</taxon>
        <taxon>Clostridium</taxon>
    </lineage>
</organism>
<dbReference type="AlphaFoldDB" id="A0A7X2NKX8"/>
<feature type="compositionally biased region" description="Low complexity" evidence="2">
    <location>
        <begin position="683"/>
        <end position="692"/>
    </location>
</feature>
<dbReference type="Gene3D" id="3.40.630.190">
    <property type="entry name" value="LCP protein"/>
    <property type="match status" value="1"/>
</dbReference>
<feature type="compositionally biased region" description="Low complexity" evidence="2">
    <location>
        <begin position="106"/>
        <end position="123"/>
    </location>
</feature>
<feature type="compositionally biased region" description="Basic and acidic residues" evidence="2">
    <location>
        <begin position="553"/>
        <end position="569"/>
    </location>
</feature>
<dbReference type="NCBIfam" id="TIGR00350">
    <property type="entry name" value="lytR_cpsA_psr"/>
    <property type="match status" value="1"/>
</dbReference>
<comment type="caution">
    <text evidence="5">The sequence shown here is derived from an EMBL/GenBank/DDBJ whole genome shotgun (WGS) entry which is preliminary data.</text>
</comment>
<evidence type="ECO:0000259" key="4">
    <source>
        <dbReference type="Pfam" id="PF03816"/>
    </source>
</evidence>
<feature type="compositionally biased region" description="Basic and acidic residues" evidence="2">
    <location>
        <begin position="45"/>
        <end position="58"/>
    </location>
</feature>
<feature type="transmembrane region" description="Helical" evidence="3">
    <location>
        <begin position="190"/>
        <end position="208"/>
    </location>
</feature>
<protein>
    <recommendedName>
        <fullName evidence="4">Cell envelope-related transcriptional attenuator domain-containing protein</fullName>
    </recommendedName>
</protein>
<dbReference type="RefSeq" id="WP_154472210.1">
    <property type="nucleotide sequence ID" value="NZ_VUMD01000007.1"/>
</dbReference>
<keyword evidence="3" id="KW-0472">Membrane</keyword>
<dbReference type="PANTHER" id="PTHR33392">
    <property type="entry name" value="POLYISOPRENYL-TEICHOIC ACID--PEPTIDOGLYCAN TEICHOIC ACID TRANSFERASE TAGU"/>
    <property type="match status" value="1"/>
</dbReference>
<comment type="similarity">
    <text evidence="1">Belongs to the LytR/CpsA/Psr (LCP) family.</text>
</comment>
<accession>A0A7X2NKX8</accession>
<sequence>MSRDYENEFGQDEERFRSRSRRRYPAAGGFRSDSDVAPPRQPRAPRAERSGLRAERGSQRAVQGSSARPSVSSRASAKGYGGRSGNLGDNTAGAAASRRIAAEGNGTRAVGASRAAAGSPRATLNSQPARNAGGRVHPPSESKAGDVRGGQPRDTAFRRSAGAGTASRKAGLETAAADLAGVKNRKRRRWLLVMIILEVVLLCGIWTARNIIKKYNMIQRPTNFDIGKVRNENLSAQKIESMKGYWTVALFGVDSRDDAVGKGNNADVIIICSINQDNGEIKLVSIFRDSYLNVDENGKYNKINQAYFTGGPDQAVKALNRNLDLQIDDFATFNWKAVADAINILGGVDVELSKAEFHYINAFITETVKATGVASVHLKKAGMNHLDGVQAVAYARLRKMDTDFARTERQRKIIDLSFQKLKQSDFSVVNNVMEVVFPQILSSITLGDVIPAAKNLTRYTIADTAGFPWARSDANMGKKGDCVIPQTLESNVIRLHQFLYGEEDYQPSDMVKKISAKISADTGMYNEGKPIDKVGTDGGYIPKTTEAPQVTEATEKETEKETDQSRASETEESIIDGEYEWGLEMETDEYGNPLDPPENWDYGYPGGRPGTGTRPGQTLPSESSGNYPGSSRPGSGIVMPGGTTSASDQVTGPGAAPTRPVTPTMPAETYPGGAAYPGGSSGPGSVIIGPGQ</sequence>
<dbReference type="InterPro" id="IPR004474">
    <property type="entry name" value="LytR_CpsA_psr"/>
</dbReference>
<evidence type="ECO:0000313" key="5">
    <source>
        <dbReference type="EMBL" id="MSS36769.1"/>
    </source>
</evidence>
<feature type="region of interest" description="Disordered" evidence="2">
    <location>
        <begin position="1"/>
        <end position="165"/>
    </location>
</feature>
<gene>
    <name evidence="5" type="ORF">FYJ39_09345</name>
</gene>
<feature type="compositionally biased region" description="Basic and acidic residues" evidence="2">
    <location>
        <begin position="1"/>
        <end position="17"/>
    </location>
</feature>
<reference evidence="5 6" key="1">
    <citation type="submission" date="2019-08" db="EMBL/GenBank/DDBJ databases">
        <title>In-depth cultivation of the pig gut microbiome towards novel bacterial diversity and tailored functional studies.</title>
        <authorList>
            <person name="Wylensek D."/>
            <person name="Hitch T.C.A."/>
            <person name="Clavel T."/>
        </authorList>
    </citation>
    <scope>NUCLEOTIDE SEQUENCE [LARGE SCALE GENOMIC DNA]</scope>
    <source>
        <strain evidence="5 6">WCA-389-WT-23D1</strain>
    </source>
</reference>
<evidence type="ECO:0000256" key="1">
    <source>
        <dbReference type="ARBA" id="ARBA00006068"/>
    </source>
</evidence>
<feature type="compositionally biased region" description="Acidic residues" evidence="2">
    <location>
        <begin position="570"/>
        <end position="589"/>
    </location>
</feature>
<evidence type="ECO:0000256" key="3">
    <source>
        <dbReference type="SAM" id="Phobius"/>
    </source>
</evidence>
<dbReference type="EMBL" id="VUMD01000007">
    <property type="protein sequence ID" value="MSS36769.1"/>
    <property type="molecule type" value="Genomic_DNA"/>
</dbReference>
<keyword evidence="6" id="KW-1185">Reference proteome</keyword>
<feature type="region of interest" description="Disordered" evidence="2">
    <location>
        <begin position="530"/>
        <end position="692"/>
    </location>
</feature>
<evidence type="ECO:0000256" key="2">
    <source>
        <dbReference type="SAM" id="MobiDB-lite"/>
    </source>
</evidence>
<dbReference type="InterPro" id="IPR050922">
    <property type="entry name" value="LytR/CpsA/Psr_CW_biosynth"/>
</dbReference>
<keyword evidence="3" id="KW-1133">Transmembrane helix</keyword>
<dbReference type="Pfam" id="PF03816">
    <property type="entry name" value="LytR_cpsA_psr"/>
    <property type="match status" value="1"/>
</dbReference>
<dbReference type="Proteomes" id="UP000429958">
    <property type="component" value="Unassembled WGS sequence"/>
</dbReference>
<name>A0A7X2NKX8_9CLOT</name>
<keyword evidence="3" id="KW-0812">Transmembrane</keyword>
<feature type="domain" description="Cell envelope-related transcriptional attenuator" evidence="4">
    <location>
        <begin position="265"/>
        <end position="422"/>
    </location>
</feature>
<feature type="compositionally biased region" description="Polar residues" evidence="2">
    <location>
        <begin position="618"/>
        <end position="633"/>
    </location>
</feature>
<evidence type="ECO:0000313" key="6">
    <source>
        <dbReference type="Proteomes" id="UP000429958"/>
    </source>
</evidence>